<proteinExistence type="predicted"/>
<comment type="caution">
    <text evidence="1">The sequence shown here is derived from an EMBL/GenBank/DDBJ whole genome shotgun (WGS) entry which is preliminary data.</text>
</comment>
<sequence length="392" mass="45254">MGQAARFVQMLQVVMGKTVETNIMSGNISRAEFIKRTNELQPDIIHIHGCWSVKAATVELWALHRNIPVVLSPHNGLSQREIQTDFWKKKLPCIITYQFLAIRKAMVLHVTSSQELEDIKQLGWKKRIALIPEPNGEEDDEQIVETFRALYQKVIDTAQRNKLSCHEKACIWALLHASVSIRHIQWLKTEEPDLSEKQFECVPSFTPETLEMLQKLSTHNWKNIQIYAIDHGIKEPVLLGTKTLALQIPVTIDRLPARFKTKSTIVPYTTSDKEQKILKEYDSDNNAIALATDMLYLHKMLCKNQYDKNWQSPGILLLSIYEHLMYTTYNEEIFCSIIKRLDITEFCSCIMQILAEKLQLSIGFMPLDPMSGKATKMLYKKFNDFNIPIKTT</sequence>
<dbReference type="Proteomes" id="UP000308886">
    <property type="component" value="Unassembled WGS sequence"/>
</dbReference>
<organism evidence="1 2">
    <name type="scientific">Palleniella muris</name>
    <dbReference type="NCBI Taxonomy" id="3038145"/>
    <lineage>
        <taxon>Bacteria</taxon>
        <taxon>Pseudomonadati</taxon>
        <taxon>Bacteroidota</taxon>
        <taxon>Bacteroidia</taxon>
        <taxon>Bacteroidales</taxon>
        <taxon>Prevotellaceae</taxon>
        <taxon>Palleniella</taxon>
    </lineage>
</organism>
<keyword evidence="2" id="KW-1185">Reference proteome</keyword>
<protein>
    <submittedName>
        <fullName evidence="1">Uncharacterized protein</fullName>
    </submittedName>
</protein>
<name>A0AC61QSX1_9BACT</name>
<evidence type="ECO:0000313" key="1">
    <source>
        <dbReference type="EMBL" id="TGX83536.1"/>
    </source>
</evidence>
<evidence type="ECO:0000313" key="2">
    <source>
        <dbReference type="Proteomes" id="UP000308886"/>
    </source>
</evidence>
<reference evidence="1" key="1">
    <citation type="submission" date="2019-04" db="EMBL/GenBank/DDBJ databases">
        <title>Microbes associate with the intestines of laboratory mice.</title>
        <authorList>
            <person name="Navarre W."/>
            <person name="Wong E."/>
            <person name="Huang K."/>
            <person name="Tropini C."/>
            <person name="Ng K."/>
            <person name="Yu B."/>
        </authorList>
    </citation>
    <scope>NUCLEOTIDE SEQUENCE</scope>
    <source>
        <strain evidence="1">NM73_A23</strain>
    </source>
</reference>
<gene>
    <name evidence="1" type="ORF">E5358_02495</name>
</gene>
<accession>A0AC61QSX1</accession>
<dbReference type="EMBL" id="SRZC01000003">
    <property type="protein sequence ID" value="TGX83536.1"/>
    <property type="molecule type" value="Genomic_DNA"/>
</dbReference>